<sequence length="601" mass="69934">MSESESETQEDVEIHTNQIILIDVMSYLKDKLHVTDDLFEWIKELKSNISNYVDSIWSDQSNFLECLRKISAATNKKDKEMFALKIVPECIYLIAEMNKRLSDDKETRDRLENKNCDLHETVNKLKDESERMIMELKVCAKEKDQMQDEIAQLSKLNKELNKQLARMKREHEKFADELRQVETDVRRVKDSSLEKFPMQALSYTSLIRPDDGSVYLKSQNEQSECESETKSHDEKRVKLLTQEYSKSHHSSQPQPIKKYHKGNDLTKIINFLKTSVGLFDVKASSRIINHLSMFEETVGIMGIDSDAQKIELIPWVFESKHRYFFQSLKESGIRKWSKVVSEVKSEFGPHRTSLAAKRAILTLKCRPNQSPREFLSVLKNAYSLAERNPDFENPEFIQLFYNALPNKIKVILARDYDPRNGLDWVLKESMTLFTVFEYSEETQGKRVKNSPEEIAEIHAKKGDINFESHKKSYAEILRDSIPQREKSKPDQERGFARENSGSKFQSRKQWVPRSQWVKSRENVPRQETTRGKTESDASDNAQASSPRTNRKRRYNVRQRMGQMQEDFRVLTEKLDQITQLMTGNNPGQVVSDATPAAPPNQ</sequence>
<dbReference type="Proteomes" id="UP000694569">
    <property type="component" value="Unplaced"/>
</dbReference>
<name>A0A8C5LZC7_9ANUR</name>
<evidence type="ECO:0000313" key="4">
    <source>
        <dbReference type="Proteomes" id="UP000694569"/>
    </source>
</evidence>
<evidence type="ECO:0000256" key="2">
    <source>
        <dbReference type="SAM" id="MobiDB-lite"/>
    </source>
</evidence>
<reference evidence="3" key="1">
    <citation type="submission" date="2025-08" db="UniProtKB">
        <authorList>
            <consortium name="Ensembl"/>
        </authorList>
    </citation>
    <scope>IDENTIFICATION</scope>
</reference>
<feature type="compositionally biased region" description="Polar residues" evidence="2">
    <location>
        <begin position="499"/>
        <end position="508"/>
    </location>
</feature>
<accession>A0A8C5LZC7</accession>
<organism evidence="3 4">
    <name type="scientific">Leptobrachium leishanense</name>
    <name type="common">Leishan spiny toad</name>
    <dbReference type="NCBI Taxonomy" id="445787"/>
    <lineage>
        <taxon>Eukaryota</taxon>
        <taxon>Metazoa</taxon>
        <taxon>Chordata</taxon>
        <taxon>Craniata</taxon>
        <taxon>Vertebrata</taxon>
        <taxon>Euteleostomi</taxon>
        <taxon>Amphibia</taxon>
        <taxon>Batrachia</taxon>
        <taxon>Anura</taxon>
        <taxon>Pelobatoidea</taxon>
        <taxon>Megophryidae</taxon>
        <taxon>Leptobrachium</taxon>
    </lineage>
</organism>
<evidence type="ECO:0000313" key="3">
    <source>
        <dbReference type="Ensembl" id="ENSLLEP00000004715.1"/>
    </source>
</evidence>
<feature type="compositionally biased region" description="Polar residues" evidence="2">
    <location>
        <begin position="538"/>
        <end position="547"/>
    </location>
</feature>
<dbReference type="Gene3D" id="6.10.250.3110">
    <property type="match status" value="1"/>
</dbReference>
<keyword evidence="4" id="KW-1185">Reference proteome</keyword>
<feature type="region of interest" description="Disordered" evidence="2">
    <location>
        <begin position="581"/>
        <end position="601"/>
    </location>
</feature>
<proteinExistence type="predicted"/>
<reference evidence="3" key="2">
    <citation type="submission" date="2025-09" db="UniProtKB">
        <authorList>
            <consortium name="Ensembl"/>
        </authorList>
    </citation>
    <scope>IDENTIFICATION</scope>
</reference>
<dbReference type="AlphaFoldDB" id="A0A8C5LZC7"/>
<dbReference type="GeneTree" id="ENSGT01000000220139"/>
<evidence type="ECO:0000256" key="1">
    <source>
        <dbReference type="SAM" id="Coils"/>
    </source>
</evidence>
<feature type="region of interest" description="Disordered" evidence="2">
    <location>
        <begin position="481"/>
        <end position="555"/>
    </location>
</feature>
<protein>
    <recommendedName>
        <fullName evidence="5">Gag protein</fullName>
    </recommendedName>
</protein>
<feature type="coiled-coil region" evidence="1">
    <location>
        <begin position="94"/>
        <end position="184"/>
    </location>
</feature>
<feature type="compositionally biased region" description="Basic and acidic residues" evidence="2">
    <location>
        <begin position="518"/>
        <end position="535"/>
    </location>
</feature>
<keyword evidence="1" id="KW-0175">Coiled coil</keyword>
<evidence type="ECO:0008006" key="5">
    <source>
        <dbReference type="Google" id="ProtNLM"/>
    </source>
</evidence>
<dbReference type="OrthoDB" id="9908569at2759"/>
<feature type="compositionally biased region" description="Basic and acidic residues" evidence="2">
    <location>
        <begin position="481"/>
        <end position="496"/>
    </location>
</feature>
<dbReference type="Ensembl" id="ENSLLET00000004925.1">
    <property type="protein sequence ID" value="ENSLLEP00000004715.1"/>
    <property type="gene ID" value="ENSLLEG00000003017.1"/>
</dbReference>